<accession>W4HJK4</accession>
<reference evidence="5 6" key="1">
    <citation type="journal article" date="2014" name="Antonie Van Leeuwenhoek">
        <title>Roseivivax atlanticus sp. nov., isolated from surface seawater of the Atlantic Ocean.</title>
        <authorList>
            <person name="Li G."/>
            <person name="Lai Q."/>
            <person name="Liu X."/>
            <person name="Sun F."/>
            <person name="Shao Z."/>
        </authorList>
    </citation>
    <scope>NUCLEOTIDE SEQUENCE [LARGE SCALE GENOMIC DNA]</scope>
    <source>
        <strain evidence="5 6">22II-s10s</strain>
    </source>
</reference>
<dbReference type="SUPFAM" id="SSF46785">
    <property type="entry name" value="Winged helix' DNA-binding domain"/>
    <property type="match status" value="1"/>
</dbReference>
<proteinExistence type="predicted"/>
<dbReference type="GO" id="GO:0005829">
    <property type="term" value="C:cytosol"/>
    <property type="evidence" value="ECO:0007669"/>
    <property type="project" value="TreeGrafter"/>
</dbReference>
<dbReference type="GO" id="GO:0003700">
    <property type="term" value="F:DNA-binding transcription factor activity"/>
    <property type="evidence" value="ECO:0007669"/>
    <property type="project" value="InterPro"/>
</dbReference>
<evidence type="ECO:0000313" key="6">
    <source>
        <dbReference type="Proteomes" id="UP000019063"/>
    </source>
</evidence>
<keyword evidence="2" id="KW-0238">DNA-binding</keyword>
<dbReference type="SMART" id="SM00100">
    <property type="entry name" value="cNMP"/>
    <property type="match status" value="1"/>
</dbReference>
<gene>
    <name evidence="5" type="ORF">ATO8_10173</name>
</gene>
<dbReference type="Proteomes" id="UP000019063">
    <property type="component" value="Unassembled WGS sequence"/>
</dbReference>
<dbReference type="PRINTS" id="PR00034">
    <property type="entry name" value="HTHCRP"/>
</dbReference>
<dbReference type="PANTHER" id="PTHR24567:SF75">
    <property type="entry name" value="FUMARATE AND NITRATE REDUCTION REGULATORY PROTEIN"/>
    <property type="match status" value="1"/>
</dbReference>
<organism evidence="5 6">
    <name type="scientific">Roseivivax marinus</name>
    <dbReference type="NCBI Taxonomy" id="1379903"/>
    <lineage>
        <taxon>Bacteria</taxon>
        <taxon>Pseudomonadati</taxon>
        <taxon>Pseudomonadota</taxon>
        <taxon>Alphaproteobacteria</taxon>
        <taxon>Rhodobacterales</taxon>
        <taxon>Roseobacteraceae</taxon>
        <taxon>Roseivivax</taxon>
    </lineage>
</organism>
<dbReference type="PROSITE" id="PS51063">
    <property type="entry name" value="HTH_CRP_2"/>
    <property type="match status" value="1"/>
</dbReference>
<dbReference type="Gene3D" id="2.60.120.10">
    <property type="entry name" value="Jelly Rolls"/>
    <property type="match status" value="1"/>
</dbReference>
<evidence type="ECO:0000313" key="5">
    <source>
        <dbReference type="EMBL" id="ETW12902.1"/>
    </source>
</evidence>
<dbReference type="Pfam" id="PF00027">
    <property type="entry name" value="cNMP_binding"/>
    <property type="match status" value="1"/>
</dbReference>
<dbReference type="eggNOG" id="COG0664">
    <property type="taxonomic scope" value="Bacteria"/>
</dbReference>
<dbReference type="InterPro" id="IPR014710">
    <property type="entry name" value="RmlC-like_jellyroll"/>
</dbReference>
<dbReference type="RefSeq" id="WP_043844312.1">
    <property type="nucleotide sequence ID" value="NZ_AQQW01000005.1"/>
</dbReference>
<protein>
    <submittedName>
        <fullName evidence="5">Transcriptional activator protein FnrL</fullName>
    </submittedName>
</protein>
<comment type="caution">
    <text evidence="5">The sequence shown here is derived from an EMBL/GenBank/DDBJ whole genome shotgun (WGS) entry which is preliminary data.</text>
</comment>
<dbReference type="AlphaFoldDB" id="W4HJK4"/>
<evidence type="ECO:0000259" key="4">
    <source>
        <dbReference type="PROSITE" id="PS51063"/>
    </source>
</evidence>
<evidence type="ECO:0000256" key="1">
    <source>
        <dbReference type="ARBA" id="ARBA00023015"/>
    </source>
</evidence>
<dbReference type="InterPro" id="IPR000595">
    <property type="entry name" value="cNMP-bd_dom"/>
</dbReference>
<evidence type="ECO:0000256" key="2">
    <source>
        <dbReference type="ARBA" id="ARBA00023125"/>
    </source>
</evidence>
<dbReference type="Pfam" id="PF13545">
    <property type="entry name" value="HTH_Crp_2"/>
    <property type="match status" value="1"/>
</dbReference>
<feature type="domain" description="HTH crp-type" evidence="4">
    <location>
        <begin position="151"/>
        <end position="228"/>
    </location>
</feature>
<name>W4HJK4_9RHOB</name>
<dbReference type="NCBIfam" id="NF045989">
    <property type="entry name" value="TransRegFnrLRhodb"/>
    <property type="match status" value="1"/>
</dbReference>
<dbReference type="CDD" id="cd00092">
    <property type="entry name" value="HTH_CRP"/>
    <property type="match status" value="1"/>
</dbReference>
<sequence length="244" mass="27026">MAIAKTRDTCAGCPIRHRAVCAYCDADELAMLERIKSYATIAPGSPIFFAREPMRHVATVVTGAAVLSRTLEDGRRQISGLMLPSDFIGRPWRDTISYDVTALSEVVLCRFDRKAFETILRDTPHVAERLLSMTLDDLDAARDWSVVLGRMAARERVSAFLLTLARRLGTPDPKVPERVTFDLPLTREAIADALGLTLETASRQMSALRRDGVIETEGRTRVVVPDLLRLQEEAQDDDDGGELG</sequence>
<dbReference type="InterPro" id="IPR018490">
    <property type="entry name" value="cNMP-bd_dom_sf"/>
</dbReference>
<dbReference type="GO" id="GO:0003677">
    <property type="term" value="F:DNA binding"/>
    <property type="evidence" value="ECO:0007669"/>
    <property type="project" value="UniProtKB-KW"/>
</dbReference>
<dbReference type="InterPro" id="IPR018335">
    <property type="entry name" value="Tscrpt_reg_HTH_Crp-type_CS"/>
</dbReference>
<dbReference type="SUPFAM" id="SSF51206">
    <property type="entry name" value="cAMP-binding domain-like"/>
    <property type="match status" value="1"/>
</dbReference>
<evidence type="ECO:0000256" key="3">
    <source>
        <dbReference type="ARBA" id="ARBA00023163"/>
    </source>
</evidence>
<dbReference type="InterPro" id="IPR050397">
    <property type="entry name" value="Env_Response_Regulators"/>
</dbReference>
<dbReference type="SMART" id="SM00419">
    <property type="entry name" value="HTH_CRP"/>
    <property type="match status" value="1"/>
</dbReference>
<dbReference type="InterPro" id="IPR036388">
    <property type="entry name" value="WH-like_DNA-bd_sf"/>
</dbReference>
<dbReference type="InterPro" id="IPR036390">
    <property type="entry name" value="WH_DNA-bd_sf"/>
</dbReference>
<dbReference type="PROSITE" id="PS00042">
    <property type="entry name" value="HTH_CRP_1"/>
    <property type="match status" value="1"/>
</dbReference>
<dbReference type="CDD" id="cd00038">
    <property type="entry name" value="CAP_ED"/>
    <property type="match status" value="1"/>
</dbReference>
<keyword evidence="1" id="KW-0805">Transcription regulation</keyword>
<keyword evidence="3" id="KW-0804">Transcription</keyword>
<dbReference type="Gene3D" id="1.10.10.10">
    <property type="entry name" value="Winged helix-like DNA-binding domain superfamily/Winged helix DNA-binding domain"/>
    <property type="match status" value="1"/>
</dbReference>
<dbReference type="PANTHER" id="PTHR24567">
    <property type="entry name" value="CRP FAMILY TRANSCRIPTIONAL REGULATORY PROTEIN"/>
    <property type="match status" value="1"/>
</dbReference>
<dbReference type="STRING" id="1379903.ATO8_10173"/>
<keyword evidence="6" id="KW-1185">Reference proteome</keyword>
<dbReference type="InterPro" id="IPR012318">
    <property type="entry name" value="HTH_CRP"/>
</dbReference>
<dbReference type="EMBL" id="AQQW01000005">
    <property type="protein sequence ID" value="ETW12902.1"/>
    <property type="molecule type" value="Genomic_DNA"/>
</dbReference>